<name>A0AAV7GI90_DENCH</name>
<keyword evidence="1" id="KW-0880">Kelch repeat</keyword>
<dbReference type="FunFam" id="2.120.10.80:FF:000007">
    <property type="entry name" value="F-box/kelch-repeat protein SKIP11"/>
    <property type="match status" value="1"/>
</dbReference>
<dbReference type="PANTHER" id="PTHR46122">
    <property type="entry name" value="GALACTOSE OXIDASE/KELCH REPEAT PROTEIN-RELATED"/>
    <property type="match status" value="1"/>
</dbReference>
<dbReference type="InterPro" id="IPR052439">
    <property type="entry name" value="F-box/Kelch-repeat"/>
</dbReference>
<dbReference type="Proteomes" id="UP000775213">
    <property type="component" value="Unassembled WGS sequence"/>
</dbReference>
<gene>
    <name evidence="5" type="ORF">IEQ34_015460</name>
</gene>
<evidence type="ECO:0000256" key="2">
    <source>
        <dbReference type="ARBA" id="ARBA00022737"/>
    </source>
</evidence>
<keyword evidence="4" id="KW-1133">Transmembrane helix</keyword>
<proteinExistence type="predicted"/>
<keyword evidence="4" id="KW-0812">Transmembrane</keyword>
<dbReference type="Pfam" id="PF01344">
    <property type="entry name" value="Kelch_1"/>
    <property type="match status" value="2"/>
</dbReference>
<dbReference type="GO" id="GO:0005634">
    <property type="term" value="C:nucleus"/>
    <property type="evidence" value="ECO:0007669"/>
    <property type="project" value="TreeGrafter"/>
</dbReference>
<dbReference type="PANTHER" id="PTHR46122:SF2">
    <property type="entry name" value="F-BOX_KELCH-REPEAT PROTEIN SKIP11"/>
    <property type="match status" value="1"/>
</dbReference>
<organism evidence="5 6">
    <name type="scientific">Dendrobium chrysotoxum</name>
    <name type="common">Orchid</name>
    <dbReference type="NCBI Taxonomy" id="161865"/>
    <lineage>
        <taxon>Eukaryota</taxon>
        <taxon>Viridiplantae</taxon>
        <taxon>Streptophyta</taxon>
        <taxon>Embryophyta</taxon>
        <taxon>Tracheophyta</taxon>
        <taxon>Spermatophyta</taxon>
        <taxon>Magnoliopsida</taxon>
        <taxon>Liliopsida</taxon>
        <taxon>Asparagales</taxon>
        <taxon>Orchidaceae</taxon>
        <taxon>Epidendroideae</taxon>
        <taxon>Malaxideae</taxon>
        <taxon>Dendrobiinae</taxon>
        <taxon>Dendrobium</taxon>
    </lineage>
</organism>
<feature type="region of interest" description="Disordered" evidence="3">
    <location>
        <begin position="35"/>
        <end position="55"/>
    </location>
</feature>
<accession>A0AAV7GI90</accession>
<evidence type="ECO:0000313" key="5">
    <source>
        <dbReference type="EMBL" id="KAH0455428.1"/>
    </source>
</evidence>
<comment type="caution">
    <text evidence="5">The sequence shown here is derived from an EMBL/GenBank/DDBJ whole genome shotgun (WGS) entry which is preliminary data.</text>
</comment>
<keyword evidence="6" id="KW-1185">Reference proteome</keyword>
<feature type="transmembrane region" description="Helical" evidence="4">
    <location>
        <begin position="412"/>
        <end position="430"/>
    </location>
</feature>
<evidence type="ECO:0000313" key="6">
    <source>
        <dbReference type="Proteomes" id="UP000775213"/>
    </source>
</evidence>
<dbReference type="SMART" id="SM00612">
    <property type="entry name" value="Kelch"/>
    <property type="match status" value="3"/>
</dbReference>
<dbReference type="AlphaFoldDB" id="A0AAV7GI90"/>
<dbReference type="SUPFAM" id="SSF117281">
    <property type="entry name" value="Kelch motif"/>
    <property type="match status" value="1"/>
</dbReference>
<evidence type="ECO:0008006" key="7">
    <source>
        <dbReference type="Google" id="ProtNLM"/>
    </source>
</evidence>
<keyword evidence="2" id="KW-0677">Repeat</keyword>
<dbReference type="EMBL" id="JAGFBR010000014">
    <property type="protein sequence ID" value="KAH0455428.1"/>
    <property type="molecule type" value="Genomic_DNA"/>
</dbReference>
<dbReference type="InterPro" id="IPR006652">
    <property type="entry name" value="Kelch_1"/>
</dbReference>
<feature type="region of interest" description="Disordered" evidence="3">
    <location>
        <begin position="445"/>
        <end position="484"/>
    </location>
</feature>
<reference evidence="5 6" key="1">
    <citation type="journal article" date="2021" name="Hortic Res">
        <title>Chromosome-scale assembly of the Dendrobium chrysotoxum genome enhances the understanding of orchid evolution.</title>
        <authorList>
            <person name="Zhang Y."/>
            <person name="Zhang G.Q."/>
            <person name="Zhang D."/>
            <person name="Liu X.D."/>
            <person name="Xu X.Y."/>
            <person name="Sun W.H."/>
            <person name="Yu X."/>
            <person name="Zhu X."/>
            <person name="Wang Z.W."/>
            <person name="Zhao X."/>
            <person name="Zhong W.Y."/>
            <person name="Chen H."/>
            <person name="Yin W.L."/>
            <person name="Huang T."/>
            <person name="Niu S.C."/>
            <person name="Liu Z.J."/>
        </authorList>
    </citation>
    <scope>NUCLEOTIDE SEQUENCE [LARGE SCALE GENOMIC DNA]</scope>
    <source>
        <strain evidence="5">Lindl</strain>
    </source>
</reference>
<keyword evidence="4" id="KW-0472">Membrane</keyword>
<sequence>MLENHSRLISRAVPSSCEQESNWVCVSYDILSHKRPPREQSEDDEEEGEKKGDFRGKRRKPLDLVVDNGDCTDLDELIISIGRDISIYCLLHCSRSDYGSIASLNQSFRSLLRSGELYKLRRKMGITEPWIYFSCNVLEWVAYDPYRSRWITLPRMPPNECFMCSDKESLAVGTELLVFGMEVTSHIVFRYSILTNSWSRGKEMNFPRCLFGSASLGEKAIIAGGTDTLGNILNSAELYNSELQAWETLPSMNKPRKMCSGVFMDGKFYVIGGIASNTEVLTCGEEYDPVRRVWRVIPNMSSGLNGANGAPPLVAAVNNELYAADYASKEVRKYDKENNSWITLGQLPERPSSVNGWGLAFRACGERLIVIGGPRWLGGGMIELNSWIPNKEKPEWSMIARFNLKFVSVGDLLFLLFVLLTGFVACNPAFCKNYSRLRQTDYKIDPGQEHDEPDFDNEGEAAFADRPGRFQHRPGRSSQNRNPN</sequence>
<evidence type="ECO:0000256" key="4">
    <source>
        <dbReference type="SAM" id="Phobius"/>
    </source>
</evidence>
<protein>
    <recommendedName>
        <fullName evidence="7">F-box/kelch-repeat protein</fullName>
    </recommendedName>
</protein>
<evidence type="ECO:0000256" key="3">
    <source>
        <dbReference type="SAM" id="MobiDB-lite"/>
    </source>
</evidence>
<dbReference type="InterPro" id="IPR015915">
    <property type="entry name" value="Kelch-typ_b-propeller"/>
</dbReference>
<dbReference type="Gene3D" id="2.120.10.80">
    <property type="entry name" value="Kelch-type beta propeller"/>
    <property type="match status" value="1"/>
</dbReference>
<evidence type="ECO:0000256" key="1">
    <source>
        <dbReference type="ARBA" id="ARBA00022441"/>
    </source>
</evidence>